<dbReference type="Proteomes" id="UP000000305">
    <property type="component" value="Unassembled WGS sequence"/>
</dbReference>
<dbReference type="AlphaFoldDB" id="E9FUZ9"/>
<dbReference type="STRING" id="6669.E9FUZ9"/>
<dbReference type="InParanoid" id="E9FUZ9"/>
<evidence type="ECO:0000259" key="4">
    <source>
        <dbReference type="PROSITE" id="PS51135"/>
    </source>
</evidence>
<feature type="region of interest" description="Disordered" evidence="3">
    <location>
        <begin position="308"/>
        <end position="339"/>
    </location>
</feature>
<dbReference type="KEGG" id="dpx:DAPPUDRAFT_304804"/>
<dbReference type="OMA" id="FRTLPNN"/>
<dbReference type="SMART" id="SM00266">
    <property type="entry name" value="CAD"/>
    <property type="match status" value="1"/>
</dbReference>
<dbReference type="GO" id="GO:0006915">
    <property type="term" value="P:apoptotic process"/>
    <property type="evidence" value="ECO:0000318"/>
    <property type="project" value="GO_Central"/>
</dbReference>
<dbReference type="FunCoup" id="E9FUZ9">
    <property type="interactions" value="30"/>
</dbReference>
<evidence type="ECO:0000256" key="2">
    <source>
        <dbReference type="PROSITE-ProRule" id="PRU00447"/>
    </source>
</evidence>
<dbReference type="HOGENOM" id="CLU_041725_0_0_1"/>
<dbReference type="PhylomeDB" id="E9FUZ9"/>
<evidence type="ECO:0000256" key="1">
    <source>
        <dbReference type="ARBA" id="ARBA00022703"/>
    </source>
</evidence>
<gene>
    <name evidence="5" type="ORF">DAPPUDRAFT_304804</name>
</gene>
<keyword evidence="1 2" id="KW-0053">Apoptosis</keyword>
<protein>
    <recommendedName>
        <fullName evidence="4">CIDE-N domain-containing protein</fullName>
    </recommendedName>
</protein>
<evidence type="ECO:0000313" key="6">
    <source>
        <dbReference type="Proteomes" id="UP000000305"/>
    </source>
</evidence>
<name>E9FUZ9_DAPPU</name>
<dbReference type="Pfam" id="PF02017">
    <property type="entry name" value="CIDE-N"/>
    <property type="match status" value="1"/>
</dbReference>
<organism evidence="5 6">
    <name type="scientific">Daphnia pulex</name>
    <name type="common">Water flea</name>
    <dbReference type="NCBI Taxonomy" id="6669"/>
    <lineage>
        <taxon>Eukaryota</taxon>
        <taxon>Metazoa</taxon>
        <taxon>Ecdysozoa</taxon>
        <taxon>Arthropoda</taxon>
        <taxon>Crustacea</taxon>
        <taxon>Branchiopoda</taxon>
        <taxon>Diplostraca</taxon>
        <taxon>Cladocera</taxon>
        <taxon>Anomopoda</taxon>
        <taxon>Daphniidae</taxon>
        <taxon>Daphnia</taxon>
    </lineage>
</organism>
<evidence type="ECO:0000256" key="3">
    <source>
        <dbReference type="SAM" id="MobiDB-lite"/>
    </source>
</evidence>
<evidence type="ECO:0000313" key="5">
    <source>
        <dbReference type="EMBL" id="EFX88809.1"/>
    </source>
</evidence>
<dbReference type="eggNOG" id="ENOG502QQQF">
    <property type="taxonomic scope" value="Eukaryota"/>
</dbReference>
<dbReference type="Gene3D" id="3.10.20.10">
    <property type="match status" value="1"/>
</dbReference>
<dbReference type="PANTHER" id="PTHR12306">
    <property type="entry name" value="CELL DEATH ACTIVATOR CIDE"/>
    <property type="match status" value="1"/>
</dbReference>
<dbReference type="EMBL" id="GL732525">
    <property type="protein sequence ID" value="EFX88809.1"/>
    <property type="molecule type" value="Genomic_DNA"/>
</dbReference>
<keyword evidence="6" id="KW-1185">Reference proteome</keyword>
<dbReference type="SUPFAM" id="SSF54277">
    <property type="entry name" value="CAD &amp; PB1 domains"/>
    <property type="match status" value="1"/>
</dbReference>
<reference evidence="5 6" key="1">
    <citation type="journal article" date="2011" name="Science">
        <title>The ecoresponsive genome of Daphnia pulex.</title>
        <authorList>
            <person name="Colbourne J.K."/>
            <person name="Pfrender M.E."/>
            <person name="Gilbert D."/>
            <person name="Thomas W.K."/>
            <person name="Tucker A."/>
            <person name="Oakley T.H."/>
            <person name="Tokishita S."/>
            <person name="Aerts A."/>
            <person name="Arnold G.J."/>
            <person name="Basu M.K."/>
            <person name="Bauer D.J."/>
            <person name="Caceres C.E."/>
            <person name="Carmel L."/>
            <person name="Casola C."/>
            <person name="Choi J.H."/>
            <person name="Detter J.C."/>
            <person name="Dong Q."/>
            <person name="Dusheyko S."/>
            <person name="Eads B.D."/>
            <person name="Frohlich T."/>
            <person name="Geiler-Samerotte K.A."/>
            <person name="Gerlach D."/>
            <person name="Hatcher P."/>
            <person name="Jogdeo S."/>
            <person name="Krijgsveld J."/>
            <person name="Kriventseva E.V."/>
            <person name="Kultz D."/>
            <person name="Laforsch C."/>
            <person name="Lindquist E."/>
            <person name="Lopez J."/>
            <person name="Manak J.R."/>
            <person name="Muller J."/>
            <person name="Pangilinan J."/>
            <person name="Patwardhan R.P."/>
            <person name="Pitluck S."/>
            <person name="Pritham E.J."/>
            <person name="Rechtsteiner A."/>
            <person name="Rho M."/>
            <person name="Rogozin I.B."/>
            <person name="Sakarya O."/>
            <person name="Salamov A."/>
            <person name="Schaack S."/>
            <person name="Shapiro H."/>
            <person name="Shiga Y."/>
            <person name="Skalitzky C."/>
            <person name="Smith Z."/>
            <person name="Souvorov A."/>
            <person name="Sung W."/>
            <person name="Tang Z."/>
            <person name="Tsuchiya D."/>
            <person name="Tu H."/>
            <person name="Vos H."/>
            <person name="Wang M."/>
            <person name="Wolf Y.I."/>
            <person name="Yamagata H."/>
            <person name="Yamada T."/>
            <person name="Ye Y."/>
            <person name="Shaw J.R."/>
            <person name="Andrews J."/>
            <person name="Crease T.J."/>
            <person name="Tang H."/>
            <person name="Lucas S.M."/>
            <person name="Robertson H.M."/>
            <person name="Bork P."/>
            <person name="Koonin E.V."/>
            <person name="Zdobnov E.M."/>
            <person name="Grigoriev I.V."/>
            <person name="Lynch M."/>
            <person name="Boore J.L."/>
        </authorList>
    </citation>
    <scope>NUCLEOTIDE SEQUENCE [LARGE SCALE GENOMIC DNA]</scope>
</reference>
<feature type="compositionally biased region" description="Polar residues" evidence="3">
    <location>
        <begin position="310"/>
        <end position="339"/>
    </location>
</feature>
<feature type="domain" description="CIDE-N" evidence="4">
    <location>
        <begin position="1"/>
        <end position="60"/>
    </location>
</feature>
<dbReference type="PANTHER" id="PTHR12306:SF22">
    <property type="entry name" value="DNAATION FACTOR-RELATED PROTEIN 2, ISOFORM B"/>
    <property type="match status" value="1"/>
</dbReference>
<dbReference type="OrthoDB" id="6475906at2759"/>
<dbReference type="PROSITE" id="PS51135">
    <property type="entry name" value="CIDE_N"/>
    <property type="match status" value="1"/>
</dbReference>
<proteinExistence type="predicted"/>
<sequence length="453" mass="50915">MTNKLIFFRSSREKIDYSKEETVYLVLETDGTYVDDDEFLKWFPDNTAFLLLRAGESWTKPVQHTSGAADQNSDGGSLKTYLLPRVVCDALTTLNIYHEPPFWKIVDNQDKITLVLHWNQRSDRGYHPNVKPTYSQDFPNARLDYNNKVPMFASHSLTGASSMLKDSVAAATISDKEIVDSQPINVKQSASTASAGATFNKSTLRDCNAVSGACSNVVVAHDSQAANHVPISGSSKEPQLLRSNASSAAFQHDLNKCEFHCGSLHDRGRSIQSAECYRHRIHSMSKILKSTHVHFCDDGTNVIHSDGVESRSSLAASRSQHQHQENASGSEMEQDSSNTIEDDFENENSVTTEKLLLLTDQLCNDKHKHLTIFDLGVILERLKTKIIDVHRLEREREDLRCFRWTINATIRGEVLRDLGVLYNGNYYSISESPLLSDPLSGFRDDEEERQDSL</sequence>
<accession>E9FUZ9</accession>
<dbReference type="InterPro" id="IPR003508">
    <property type="entry name" value="CIDE-N_dom"/>
</dbReference>